<evidence type="ECO:0000256" key="2">
    <source>
        <dbReference type="ARBA" id="ARBA00022980"/>
    </source>
</evidence>
<reference evidence="6 9" key="2">
    <citation type="submission" date="2020-08" db="EMBL/GenBank/DDBJ databases">
        <title>Genomic Encyclopedia of Type Strains, Phase IV (KMG-IV): sequencing the most valuable type-strain genomes for metagenomic binning, comparative biology and taxonomic classification.</title>
        <authorList>
            <person name="Goeker M."/>
        </authorList>
    </citation>
    <scope>NUCLEOTIDE SEQUENCE [LARGE SCALE GENOMIC DNA]</scope>
    <source>
        <strain evidence="6 9">DSM 11525</strain>
    </source>
</reference>
<organism evidence="6 9">
    <name type="scientific">Microbulbifer hydrolyticus</name>
    <dbReference type="NCBI Taxonomy" id="48074"/>
    <lineage>
        <taxon>Bacteria</taxon>
        <taxon>Pseudomonadati</taxon>
        <taxon>Pseudomonadota</taxon>
        <taxon>Gammaproteobacteria</taxon>
        <taxon>Cellvibrionales</taxon>
        <taxon>Microbulbiferaceae</taxon>
        <taxon>Microbulbifer</taxon>
    </lineage>
</organism>
<dbReference type="GO" id="GO:0006412">
    <property type="term" value="P:translation"/>
    <property type="evidence" value="ECO:0007669"/>
    <property type="project" value="UniProtKB-UniRule"/>
</dbReference>
<evidence type="ECO:0000256" key="5">
    <source>
        <dbReference type="HAMAP-Rule" id="MF_00374"/>
    </source>
</evidence>
<dbReference type="AlphaFoldDB" id="A0A6P1TH12"/>
<dbReference type="InterPro" id="IPR001854">
    <property type="entry name" value="Ribosomal_uL29"/>
</dbReference>
<evidence type="ECO:0000313" key="7">
    <source>
        <dbReference type="EMBL" id="QHQ40112.1"/>
    </source>
</evidence>
<reference evidence="7 8" key="1">
    <citation type="submission" date="2020-01" db="EMBL/GenBank/DDBJ databases">
        <title>The possibility of degradation of plastic by Microbulbifer hydrolyticus IRE-31.</title>
        <authorList>
            <person name="Liu L."/>
        </authorList>
    </citation>
    <scope>NUCLEOTIDE SEQUENCE [LARGE SCALE GENOMIC DNA]</scope>
    <source>
        <strain evidence="7 8">IRE-31</strain>
    </source>
</reference>
<dbReference type="InterPro" id="IPR036049">
    <property type="entry name" value="Ribosomal_uL29_sf"/>
</dbReference>
<dbReference type="SUPFAM" id="SSF46561">
    <property type="entry name" value="Ribosomal protein L29 (L29p)"/>
    <property type="match status" value="1"/>
</dbReference>
<dbReference type="Proteomes" id="UP000464675">
    <property type="component" value="Chromosome"/>
</dbReference>
<dbReference type="EMBL" id="JACHHR010000003">
    <property type="protein sequence ID" value="MBB5212485.1"/>
    <property type="molecule type" value="Genomic_DNA"/>
</dbReference>
<dbReference type="PROSITE" id="PS00579">
    <property type="entry name" value="RIBOSOMAL_L29"/>
    <property type="match status" value="1"/>
</dbReference>
<dbReference type="InterPro" id="IPR018254">
    <property type="entry name" value="Ribosomal_uL29_CS"/>
</dbReference>
<evidence type="ECO:0000313" key="6">
    <source>
        <dbReference type="EMBL" id="MBB5212485.1"/>
    </source>
</evidence>
<evidence type="ECO:0000256" key="1">
    <source>
        <dbReference type="ARBA" id="ARBA00009254"/>
    </source>
</evidence>
<dbReference type="Pfam" id="PF00831">
    <property type="entry name" value="Ribosomal_L29"/>
    <property type="match status" value="1"/>
</dbReference>
<dbReference type="PANTHER" id="PTHR10916">
    <property type="entry name" value="60S RIBOSOMAL PROTEIN L35/50S RIBOSOMAL PROTEIN L29"/>
    <property type="match status" value="1"/>
</dbReference>
<sequence length="63" mass="7254">MKTADLRSKSVEELNQELLSQLEAQFKLRMQKSTGQLTQTHLLKQTRRDIARIKTVLTEKAGN</sequence>
<dbReference type="NCBIfam" id="TIGR00012">
    <property type="entry name" value="L29"/>
    <property type="match status" value="1"/>
</dbReference>
<comment type="similarity">
    <text evidence="1 5">Belongs to the universal ribosomal protein uL29 family.</text>
</comment>
<protein>
    <recommendedName>
        <fullName evidence="4 5">Large ribosomal subunit protein uL29</fullName>
    </recommendedName>
</protein>
<accession>A0A6P1TH12</accession>
<evidence type="ECO:0000256" key="4">
    <source>
        <dbReference type="ARBA" id="ARBA00035204"/>
    </source>
</evidence>
<dbReference type="GO" id="GO:0022625">
    <property type="term" value="C:cytosolic large ribosomal subunit"/>
    <property type="evidence" value="ECO:0007669"/>
    <property type="project" value="TreeGrafter"/>
</dbReference>
<proteinExistence type="inferred from homology"/>
<dbReference type="Gene3D" id="6.10.140.1970">
    <property type="match status" value="1"/>
</dbReference>
<keyword evidence="8" id="KW-1185">Reference proteome</keyword>
<dbReference type="GO" id="GO:0003735">
    <property type="term" value="F:structural constituent of ribosome"/>
    <property type="evidence" value="ECO:0007669"/>
    <property type="project" value="InterPro"/>
</dbReference>
<dbReference type="InterPro" id="IPR050063">
    <property type="entry name" value="Ribosomal_protein_uL29"/>
</dbReference>
<evidence type="ECO:0000313" key="8">
    <source>
        <dbReference type="Proteomes" id="UP000464675"/>
    </source>
</evidence>
<dbReference type="Proteomes" id="UP000563601">
    <property type="component" value="Unassembled WGS sequence"/>
</dbReference>
<keyword evidence="2 5" id="KW-0689">Ribosomal protein</keyword>
<dbReference type="EMBL" id="CP047491">
    <property type="protein sequence ID" value="QHQ40112.1"/>
    <property type="molecule type" value="Genomic_DNA"/>
</dbReference>
<evidence type="ECO:0000256" key="3">
    <source>
        <dbReference type="ARBA" id="ARBA00023274"/>
    </source>
</evidence>
<dbReference type="PANTHER" id="PTHR10916:SF0">
    <property type="entry name" value="LARGE RIBOSOMAL SUBUNIT PROTEIN UL29C"/>
    <property type="match status" value="1"/>
</dbReference>
<dbReference type="RefSeq" id="WP_043320803.1">
    <property type="nucleotide sequence ID" value="NZ_CP047491.1"/>
</dbReference>
<gene>
    <name evidence="5 7" type="primary">rpmC</name>
    <name evidence="7" type="ORF">GTQ55_14715</name>
    <name evidence="6" type="ORF">HNQ53_002710</name>
</gene>
<dbReference type="OrthoDB" id="9815192at2"/>
<name>A0A6P1TH12_9GAMM</name>
<dbReference type="HAMAP" id="MF_00374">
    <property type="entry name" value="Ribosomal_uL29"/>
    <property type="match status" value="1"/>
</dbReference>
<dbReference type="CDD" id="cd00427">
    <property type="entry name" value="Ribosomal_L29_HIP"/>
    <property type="match status" value="1"/>
</dbReference>
<keyword evidence="3 5" id="KW-0687">Ribonucleoprotein</keyword>
<evidence type="ECO:0000313" key="9">
    <source>
        <dbReference type="Proteomes" id="UP000563601"/>
    </source>
</evidence>